<proteinExistence type="predicted"/>
<organism evidence="1">
    <name type="scientific">human gut metagenome</name>
    <dbReference type="NCBI Taxonomy" id="408170"/>
    <lineage>
        <taxon>unclassified sequences</taxon>
        <taxon>metagenomes</taxon>
        <taxon>organismal metagenomes</taxon>
    </lineage>
</organism>
<comment type="caution">
    <text evidence="1">The sequence shown here is derived from an EMBL/GenBank/DDBJ whole genome shotgun (WGS) entry which is preliminary data.</text>
</comment>
<dbReference type="InterPro" id="IPR002495">
    <property type="entry name" value="Glyco_trans_8"/>
</dbReference>
<keyword evidence="1" id="KW-0808">Transferase</keyword>
<accession>K1UDU3</accession>
<sequence>FLNKVIKYKEFREQSYQIDVTEIYEKEFGHGKNENAYCTPYTLLRLFADIVPNMPEKLLYLDIDMMAAKDIAELYNTNIEEYEYAAVKEKYGSKIIRPDYINAGMLLLNLKKIKETGLLEKARALIKKRKLLFADQDAVFWSTTSKLLLPRKFNEQASFRRQDTVICHFCKRLMYKPYPHTENFKQWQIDGIHKD</sequence>
<feature type="non-terminal residue" evidence="1">
    <location>
        <position position="1"/>
    </location>
</feature>
<gene>
    <name evidence="1" type="ORF">OBE_00846</name>
</gene>
<dbReference type="SUPFAM" id="SSF53448">
    <property type="entry name" value="Nucleotide-diphospho-sugar transferases"/>
    <property type="match status" value="1"/>
</dbReference>
<dbReference type="Gene3D" id="3.90.550.10">
    <property type="entry name" value="Spore Coat Polysaccharide Biosynthesis Protein SpsA, Chain A"/>
    <property type="match status" value="1"/>
</dbReference>
<dbReference type="EMBL" id="AJWZ01000575">
    <property type="protein sequence ID" value="EKC76430.1"/>
    <property type="molecule type" value="Genomic_DNA"/>
</dbReference>
<dbReference type="Pfam" id="PF01501">
    <property type="entry name" value="Glyco_transf_8"/>
    <property type="match status" value="1"/>
</dbReference>
<dbReference type="GO" id="GO:0016757">
    <property type="term" value="F:glycosyltransferase activity"/>
    <property type="evidence" value="ECO:0007669"/>
    <property type="project" value="InterPro"/>
</dbReference>
<protein>
    <submittedName>
        <fullName evidence="1">Lipopolysaccharide biosynthesis glycosyltransferase</fullName>
    </submittedName>
</protein>
<evidence type="ECO:0000313" key="1">
    <source>
        <dbReference type="EMBL" id="EKC76430.1"/>
    </source>
</evidence>
<dbReference type="InterPro" id="IPR029044">
    <property type="entry name" value="Nucleotide-diphossugar_trans"/>
</dbReference>
<reference evidence="1" key="1">
    <citation type="journal article" date="2013" name="Environ. Microbiol.">
        <title>Microbiota from the distal guts of lean and obese adolescents exhibit partial functional redundancy besides clear differences in community structure.</title>
        <authorList>
            <person name="Ferrer M."/>
            <person name="Ruiz A."/>
            <person name="Lanza F."/>
            <person name="Haange S.B."/>
            <person name="Oberbach A."/>
            <person name="Till H."/>
            <person name="Bargiela R."/>
            <person name="Campoy C."/>
            <person name="Segura M.T."/>
            <person name="Richter M."/>
            <person name="von Bergen M."/>
            <person name="Seifert J."/>
            <person name="Suarez A."/>
        </authorList>
    </citation>
    <scope>NUCLEOTIDE SEQUENCE</scope>
</reference>
<dbReference type="AlphaFoldDB" id="K1UDU3"/>
<name>K1UDU3_9ZZZZ</name>